<feature type="signal peptide" evidence="1">
    <location>
        <begin position="1"/>
        <end position="18"/>
    </location>
</feature>
<dbReference type="InterPro" id="IPR017738">
    <property type="entry name" value="T6SS-assoc_VCA0118"/>
</dbReference>
<organism evidence="2 3">
    <name type="scientific">Pseudaeromonas paramecii</name>
    <dbReference type="NCBI Taxonomy" id="2138166"/>
    <lineage>
        <taxon>Bacteria</taxon>
        <taxon>Pseudomonadati</taxon>
        <taxon>Pseudomonadota</taxon>
        <taxon>Gammaproteobacteria</taxon>
        <taxon>Aeromonadales</taxon>
        <taxon>Aeromonadaceae</taxon>
        <taxon>Pseudaeromonas</taxon>
    </lineage>
</organism>
<reference evidence="3" key="1">
    <citation type="journal article" date="2019" name="Int. J. Syst. Evol. Microbiol.">
        <title>The Global Catalogue of Microorganisms (GCM) 10K type strain sequencing project: providing services to taxonomists for standard genome sequencing and annotation.</title>
        <authorList>
            <consortium name="The Broad Institute Genomics Platform"/>
            <consortium name="The Broad Institute Genome Sequencing Center for Infectious Disease"/>
            <person name="Wu L."/>
            <person name="Ma J."/>
        </authorList>
    </citation>
    <scope>NUCLEOTIDE SEQUENCE [LARGE SCALE GENOMIC DNA]</scope>
    <source>
        <strain evidence="3">JCM 32226</strain>
    </source>
</reference>
<name>A0ABP8Q4D7_9GAMM</name>
<keyword evidence="3" id="KW-1185">Reference proteome</keyword>
<evidence type="ECO:0000313" key="3">
    <source>
        <dbReference type="Proteomes" id="UP001501321"/>
    </source>
</evidence>
<proteinExistence type="predicted"/>
<evidence type="ECO:0000256" key="1">
    <source>
        <dbReference type="SAM" id="SignalP"/>
    </source>
</evidence>
<protein>
    <submittedName>
        <fullName evidence="2">Type VI secretion system-associated protein VasI</fullName>
    </submittedName>
</protein>
<sequence length="201" mass="22523">MRIWLLISGLLLVLPAQAQEWPQRWQACRDEAAPLVRLACYDALGQTEQMASAAVGTQIRAASWQAIWQQEQGRQDASPLFLLARDEAQDEVRLTRPALRGATLAIGCAHNITYLRVRLDAPWVGDEVSMQLDGRPLSGSWFVRDRGWLLEFGRGLPAIATLQAWRQHGQLTLVGSQGARLLFDLSGLTQALQPVREQCRW</sequence>
<evidence type="ECO:0000313" key="2">
    <source>
        <dbReference type="EMBL" id="GAA4497452.1"/>
    </source>
</evidence>
<keyword evidence="1" id="KW-0732">Signal</keyword>
<comment type="caution">
    <text evidence="2">The sequence shown here is derived from an EMBL/GenBank/DDBJ whole genome shotgun (WGS) entry which is preliminary data.</text>
</comment>
<gene>
    <name evidence="2" type="primary">vasI</name>
    <name evidence="2" type="ORF">GCM10023095_14070</name>
</gene>
<accession>A0ABP8Q4D7</accession>
<dbReference type="RefSeq" id="WP_345011428.1">
    <property type="nucleotide sequence ID" value="NZ_BAABFC010000009.1"/>
</dbReference>
<dbReference type="NCBIfam" id="TIGR03360">
    <property type="entry name" value="VI_minor_1"/>
    <property type="match status" value="1"/>
</dbReference>
<dbReference type="Proteomes" id="UP001501321">
    <property type="component" value="Unassembled WGS sequence"/>
</dbReference>
<dbReference type="EMBL" id="BAABFC010000009">
    <property type="protein sequence ID" value="GAA4497452.1"/>
    <property type="molecule type" value="Genomic_DNA"/>
</dbReference>
<dbReference type="Pfam" id="PF11319">
    <property type="entry name" value="VasI"/>
    <property type="match status" value="1"/>
</dbReference>
<feature type="chain" id="PRO_5045549455" evidence="1">
    <location>
        <begin position="19"/>
        <end position="201"/>
    </location>
</feature>